<keyword evidence="1" id="KW-0812">Transmembrane</keyword>
<organism evidence="2 3">
    <name type="scientific">Cupriavidus metallidurans (strain ATCC 43123 / DSM 2839 / NBRC 102507 / CH34)</name>
    <name type="common">Ralstonia metallidurans</name>
    <dbReference type="NCBI Taxonomy" id="266264"/>
    <lineage>
        <taxon>Bacteria</taxon>
        <taxon>Pseudomonadati</taxon>
        <taxon>Pseudomonadota</taxon>
        <taxon>Betaproteobacteria</taxon>
        <taxon>Burkholderiales</taxon>
        <taxon>Burkholderiaceae</taxon>
        <taxon>Cupriavidus</taxon>
    </lineage>
</organism>
<protein>
    <recommendedName>
        <fullName evidence="4">Polymer-forming cytoskeletal protein</fullName>
    </recommendedName>
</protein>
<dbReference type="KEGG" id="rme:Rmet_4864"/>
<evidence type="ECO:0000256" key="1">
    <source>
        <dbReference type="SAM" id="Phobius"/>
    </source>
</evidence>
<dbReference type="AlphaFoldDB" id="Q1LDQ0"/>
<evidence type="ECO:0008006" key="4">
    <source>
        <dbReference type="Google" id="ProtNLM"/>
    </source>
</evidence>
<dbReference type="eggNOG" id="ENOG5033WXC">
    <property type="taxonomic scope" value="Bacteria"/>
</dbReference>
<reference evidence="3" key="1">
    <citation type="journal article" date="2010" name="PLoS ONE">
        <title>The complete genome sequence of Cupriavidus metallidurans strain CH34, a master survivalist in harsh and anthropogenic environments.</title>
        <authorList>
            <person name="Janssen P.J."/>
            <person name="Van Houdt R."/>
            <person name="Moors H."/>
            <person name="Monsieurs P."/>
            <person name="Morin N."/>
            <person name="Michaux A."/>
            <person name="Benotmane M.A."/>
            <person name="Leys N."/>
            <person name="Vallaeys T."/>
            <person name="Lapidus A."/>
            <person name="Monchy S."/>
            <person name="Medigue C."/>
            <person name="Taghavi S."/>
            <person name="McCorkle S."/>
            <person name="Dunn J."/>
            <person name="van der Lelie D."/>
            <person name="Mergeay M."/>
        </authorList>
    </citation>
    <scope>NUCLEOTIDE SEQUENCE [LARGE SCALE GENOMIC DNA]</scope>
    <source>
        <strain evidence="3">ATCC 43123 / DSM 2839 / NBRC 102507 / CH34</strain>
    </source>
</reference>
<proteinExistence type="predicted"/>
<keyword evidence="2" id="KW-0614">Plasmid</keyword>
<keyword evidence="1" id="KW-1133">Transmembrane helix</keyword>
<name>Q1LDQ0_CUPMC</name>
<gene>
    <name evidence="2" type="ordered locus">Rmet_4864</name>
</gene>
<sequence>MRHRTRSLTGTYPLAMAVTIVTVAIAFGMTVSWPADAQPANTGPIIVGGSARVEGPATIMGTLRVDGNVFANGPLTADWFASPGGYSRPSSQGLLKVFHGPLTVQGPMAVHGDLYVNGPLTVNGALEAAGNINANGPMVERQGGR</sequence>
<keyword evidence="3" id="KW-1185">Reference proteome</keyword>
<dbReference type="Proteomes" id="UP000002429">
    <property type="component" value="Plasmid megaplasmid"/>
</dbReference>
<geneLocation type="plasmid" evidence="2 3">
    <name>megaplasmid</name>
</geneLocation>
<evidence type="ECO:0000313" key="3">
    <source>
        <dbReference type="Proteomes" id="UP000002429"/>
    </source>
</evidence>
<feature type="transmembrane region" description="Helical" evidence="1">
    <location>
        <begin position="12"/>
        <end position="33"/>
    </location>
</feature>
<evidence type="ECO:0000313" key="2">
    <source>
        <dbReference type="EMBL" id="ABF11726.1"/>
    </source>
</evidence>
<keyword evidence="1" id="KW-0472">Membrane</keyword>
<dbReference type="EMBL" id="CP000353">
    <property type="protein sequence ID" value="ABF11726.1"/>
    <property type="molecule type" value="Genomic_DNA"/>
</dbReference>
<accession>Q1LDQ0</accession>
<dbReference type="HOGENOM" id="CLU_149847_0_0_4"/>